<reference evidence="1 2" key="1">
    <citation type="submission" date="2016-10" db="EMBL/GenBank/DDBJ databases">
        <authorList>
            <person name="Varghese N."/>
            <person name="Submissions S."/>
        </authorList>
    </citation>
    <scope>NUCLEOTIDE SEQUENCE [LARGE SCALE GENOMIC DNA]</scope>
    <source>
        <strain evidence="1 2">DSM 17997</strain>
    </source>
</reference>
<organism evidence="1 2">
    <name type="scientific">Rhodonellum ikkaensis</name>
    <dbReference type="NCBI Taxonomy" id="336829"/>
    <lineage>
        <taxon>Bacteria</taxon>
        <taxon>Pseudomonadati</taxon>
        <taxon>Bacteroidota</taxon>
        <taxon>Cytophagia</taxon>
        <taxon>Cytophagales</taxon>
        <taxon>Cytophagaceae</taxon>
        <taxon>Rhodonellum</taxon>
    </lineage>
</organism>
<evidence type="ECO:0000313" key="2">
    <source>
        <dbReference type="Proteomes" id="UP000199663"/>
    </source>
</evidence>
<evidence type="ECO:0008006" key="3">
    <source>
        <dbReference type="Google" id="ProtNLM"/>
    </source>
</evidence>
<dbReference type="Proteomes" id="UP000199663">
    <property type="component" value="Unassembled WGS sequence"/>
</dbReference>
<accession>A0A1H3P3N3</accession>
<comment type="caution">
    <text evidence="1">The sequence shown here is derived from an EMBL/GenBank/DDBJ whole genome shotgun (WGS) entry which is preliminary data.</text>
</comment>
<gene>
    <name evidence="1" type="ORF">SAMN05444412_10448</name>
</gene>
<protein>
    <recommendedName>
        <fullName evidence="3">DUF3078 domain-containing protein</fullName>
    </recommendedName>
</protein>
<dbReference type="Pfam" id="PF11276">
    <property type="entry name" value="DUF3078"/>
    <property type="match status" value="1"/>
</dbReference>
<evidence type="ECO:0000313" key="1">
    <source>
        <dbReference type="EMBL" id="SDY95717.1"/>
    </source>
</evidence>
<proteinExistence type="predicted"/>
<dbReference type="EMBL" id="FNQC01000004">
    <property type="protein sequence ID" value="SDY95717.1"/>
    <property type="molecule type" value="Genomic_DNA"/>
</dbReference>
<sequence>MIAPSSRRMIKKLILFFICVFAGLQIAKSQDRTMLADTLLINGDTIIMLGDSVIIKKAEVPIYWKKGGNFNLSIQQVSLTNWSAGGASNFALNTGLNLFANFAKDEKIWDSKLTVNFGFNRQSERRFASRKTNDNFIFLSKYGRELTDFWFLSTQVDARTQLLSGYRYFRPPGSERESRAKISDLLAPAYIQSSTGLNYRREFKNKDKISIIGSPFTGRFTIVMDDSLKNAGAFGVMPGENIRPEAGVSLSSSTDIQLLENIRWKADLNLFSNYERLGNMVVNFNSIINMKINKYITTRIETVLIYDESVFISQNDGPPKRAIQLQNLINFGIGVDF</sequence>
<name>A0A1H3P3N3_9BACT</name>
<dbReference type="InterPro" id="IPR021428">
    <property type="entry name" value="DUF3078"/>
</dbReference>
<keyword evidence="2" id="KW-1185">Reference proteome</keyword>